<comment type="similarity">
    <text evidence="6">Belongs to the peptidase M24A family. Methionine aminopeptidase type 1 subfamily.</text>
</comment>
<dbReference type="InterPro" id="IPR000994">
    <property type="entry name" value="Pept_M24"/>
</dbReference>
<feature type="binding site" evidence="6">
    <location>
        <position position="177"/>
    </location>
    <ligand>
        <name>substrate</name>
    </ligand>
</feature>
<evidence type="ECO:0000256" key="5">
    <source>
        <dbReference type="ARBA" id="ARBA00022801"/>
    </source>
</evidence>
<dbReference type="Proteomes" id="UP000824261">
    <property type="component" value="Unassembled WGS sequence"/>
</dbReference>
<reference evidence="9" key="1">
    <citation type="submission" date="2020-10" db="EMBL/GenBank/DDBJ databases">
        <authorList>
            <person name="Gilroy R."/>
        </authorList>
    </citation>
    <scope>NUCLEOTIDE SEQUENCE</scope>
    <source>
        <strain evidence="9">ChiGjej1B1-2707</strain>
    </source>
</reference>
<feature type="binding site" evidence="6">
    <location>
        <position position="78"/>
    </location>
    <ligand>
        <name>substrate</name>
    </ligand>
</feature>
<dbReference type="NCBIfam" id="TIGR00500">
    <property type="entry name" value="met_pdase_I"/>
    <property type="match status" value="1"/>
</dbReference>
<dbReference type="EC" id="3.4.11.18" evidence="6 7"/>
<dbReference type="GO" id="GO:0070006">
    <property type="term" value="F:metalloaminopeptidase activity"/>
    <property type="evidence" value="ECO:0007669"/>
    <property type="project" value="UniProtKB-UniRule"/>
</dbReference>
<dbReference type="GO" id="GO:0004239">
    <property type="term" value="F:initiator methionyl aminopeptidase activity"/>
    <property type="evidence" value="ECO:0007669"/>
    <property type="project" value="UniProtKB-UniRule"/>
</dbReference>
<evidence type="ECO:0000256" key="1">
    <source>
        <dbReference type="ARBA" id="ARBA00002521"/>
    </source>
</evidence>
<evidence type="ECO:0000256" key="3">
    <source>
        <dbReference type="ARBA" id="ARBA00022670"/>
    </source>
</evidence>
<keyword evidence="4 6" id="KW-0479">Metal-binding</keyword>
<feature type="domain" description="Peptidase M24" evidence="8">
    <location>
        <begin position="12"/>
        <end position="241"/>
    </location>
</feature>
<feature type="binding site" evidence="6">
    <location>
        <position position="234"/>
    </location>
    <ligand>
        <name>a divalent metal cation</name>
        <dbReference type="ChEBI" id="CHEBI:60240"/>
        <label>1</label>
    </ligand>
</feature>
<gene>
    <name evidence="6 9" type="primary">map</name>
    <name evidence="9" type="ORF">IAA69_02710</name>
</gene>
<comment type="caution">
    <text evidence="9">The sequence shown here is derived from an EMBL/GenBank/DDBJ whole genome shotgun (WGS) entry which is preliminary data.</text>
</comment>
<feature type="binding site" evidence="6">
    <location>
        <position position="203"/>
    </location>
    <ligand>
        <name>a divalent metal cation</name>
        <dbReference type="ChEBI" id="CHEBI:60240"/>
        <label>2</label>
        <note>catalytic</note>
    </ligand>
</feature>
<keyword evidence="3 6" id="KW-0645">Protease</keyword>
<dbReference type="GO" id="GO:0005829">
    <property type="term" value="C:cytosol"/>
    <property type="evidence" value="ECO:0007669"/>
    <property type="project" value="TreeGrafter"/>
</dbReference>
<evidence type="ECO:0000259" key="8">
    <source>
        <dbReference type="Pfam" id="PF00557"/>
    </source>
</evidence>
<evidence type="ECO:0000256" key="7">
    <source>
        <dbReference type="RuleBase" id="RU003653"/>
    </source>
</evidence>
<feature type="binding site" evidence="6">
    <location>
        <position position="234"/>
    </location>
    <ligand>
        <name>a divalent metal cation</name>
        <dbReference type="ChEBI" id="CHEBI:60240"/>
        <label>2</label>
        <note>catalytic</note>
    </ligand>
</feature>
<protein>
    <recommendedName>
        <fullName evidence="6 7">Methionine aminopeptidase</fullName>
        <shortName evidence="6">MAP</shortName>
        <shortName evidence="6">MetAP</shortName>
        <ecNumber evidence="6 7">3.4.11.18</ecNumber>
    </recommendedName>
    <alternativeName>
        <fullName evidence="6">Peptidase M</fullName>
    </alternativeName>
</protein>
<dbReference type="GO" id="GO:0006508">
    <property type="term" value="P:proteolysis"/>
    <property type="evidence" value="ECO:0007669"/>
    <property type="project" value="UniProtKB-KW"/>
</dbReference>
<proteinExistence type="inferred from homology"/>
<sequence>MGIIIKTASEIEAMREAGRISAMVLRKAGRLVQPGISTLEIDEFVEAEIRAAGGIPAFKGYAGFPGSICASVNEQVVHGIPSAHVVLKDGDILSIDTGAIVDGWVGDNAWTYPVGNVPPEKKRLLRVTEECMWAGISAARPGNRLGDIGHAVQSLAEREGYGVVREYVGHGIGRAMHEEPNVPNYGHRHTGIVLQPGMVLAIEPMINMGTRKTRPMPDGWLVVTKDGKPSAHFEKTVAITEDGPVVLTEEPDYKRPVD</sequence>
<evidence type="ECO:0000256" key="2">
    <source>
        <dbReference type="ARBA" id="ARBA00022438"/>
    </source>
</evidence>
<comment type="subunit">
    <text evidence="6">Monomer.</text>
</comment>
<dbReference type="PANTHER" id="PTHR43330:SF27">
    <property type="entry name" value="METHIONINE AMINOPEPTIDASE"/>
    <property type="match status" value="1"/>
</dbReference>
<evidence type="ECO:0000313" key="10">
    <source>
        <dbReference type="Proteomes" id="UP000824261"/>
    </source>
</evidence>
<keyword evidence="2 6" id="KW-0031">Aminopeptidase</keyword>
<dbReference type="GO" id="GO:0046872">
    <property type="term" value="F:metal ion binding"/>
    <property type="evidence" value="ECO:0007669"/>
    <property type="project" value="UniProtKB-UniRule"/>
</dbReference>
<reference evidence="9" key="2">
    <citation type="journal article" date="2021" name="PeerJ">
        <title>Extensive microbial diversity within the chicken gut microbiome revealed by metagenomics and culture.</title>
        <authorList>
            <person name="Gilroy R."/>
            <person name="Ravi A."/>
            <person name="Getino M."/>
            <person name="Pursley I."/>
            <person name="Horton D.L."/>
            <person name="Alikhan N.F."/>
            <person name="Baker D."/>
            <person name="Gharbi K."/>
            <person name="Hall N."/>
            <person name="Watson M."/>
            <person name="Adriaenssens E.M."/>
            <person name="Foster-Nyarko E."/>
            <person name="Jarju S."/>
            <person name="Secka A."/>
            <person name="Antonio M."/>
            <person name="Oren A."/>
            <person name="Chaudhuri R.R."/>
            <person name="La Ragione R."/>
            <person name="Hildebrand F."/>
            <person name="Pallen M.J."/>
        </authorList>
    </citation>
    <scope>NUCLEOTIDE SEQUENCE</scope>
    <source>
        <strain evidence="9">ChiGjej1B1-2707</strain>
    </source>
</reference>
<feature type="binding site" evidence="6">
    <location>
        <position position="107"/>
    </location>
    <ligand>
        <name>a divalent metal cation</name>
        <dbReference type="ChEBI" id="CHEBI:60240"/>
        <label>2</label>
        <note>catalytic</note>
    </ligand>
</feature>
<dbReference type="HAMAP" id="MF_01974">
    <property type="entry name" value="MetAP_1"/>
    <property type="match status" value="1"/>
</dbReference>
<dbReference type="InterPro" id="IPR001714">
    <property type="entry name" value="Pept_M24_MAP"/>
</dbReference>
<dbReference type="SUPFAM" id="SSF55920">
    <property type="entry name" value="Creatinase/aminopeptidase"/>
    <property type="match status" value="1"/>
</dbReference>
<feature type="binding site" evidence="6">
    <location>
        <position position="107"/>
    </location>
    <ligand>
        <name>a divalent metal cation</name>
        <dbReference type="ChEBI" id="CHEBI:60240"/>
        <label>1</label>
    </ligand>
</feature>
<organism evidence="9 10">
    <name type="scientific">Candidatus Aveggerthella stercoripullorum</name>
    <dbReference type="NCBI Taxonomy" id="2840688"/>
    <lineage>
        <taxon>Bacteria</taxon>
        <taxon>Bacillati</taxon>
        <taxon>Actinomycetota</taxon>
        <taxon>Coriobacteriia</taxon>
        <taxon>Eggerthellales</taxon>
        <taxon>Eggerthellaceae</taxon>
        <taxon>Eggerthellaceae incertae sedis</taxon>
        <taxon>Candidatus Aveggerthella</taxon>
    </lineage>
</organism>
<comment type="cofactor">
    <cofactor evidence="6">
        <name>Co(2+)</name>
        <dbReference type="ChEBI" id="CHEBI:48828"/>
    </cofactor>
    <cofactor evidence="6">
        <name>Zn(2+)</name>
        <dbReference type="ChEBI" id="CHEBI:29105"/>
    </cofactor>
    <cofactor evidence="6">
        <name>Mn(2+)</name>
        <dbReference type="ChEBI" id="CHEBI:29035"/>
    </cofactor>
    <cofactor evidence="6">
        <name>Fe(2+)</name>
        <dbReference type="ChEBI" id="CHEBI:29033"/>
    </cofactor>
    <text evidence="6">Binds 2 divalent metal cations per subunit. Has a high-affinity and a low affinity metal-binding site. The true nature of the physiological cofactor is under debate. The enzyme is active with cobalt, zinc, manganese or divalent iron ions. Most likely, methionine aminopeptidases function as mononuclear Fe(2+)-metalloproteases under physiological conditions, and the catalytically relevant metal-binding site has been assigned to the histidine-containing high-affinity site.</text>
</comment>
<keyword evidence="5 6" id="KW-0378">Hydrolase</keyword>
<accession>A0A9D1D2J0</accession>
<dbReference type="PRINTS" id="PR00599">
    <property type="entry name" value="MAPEPTIDASE"/>
</dbReference>
<dbReference type="PROSITE" id="PS00680">
    <property type="entry name" value="MAP_1"/>
    <property type="match status" value="1"/>
</dbReference>
<dbReference type="Pfam" id="PF00557">
    <property type="entry name" value="Peptidase_M24"/>
    <property type="match status" value="1"/>
</dbReference>
<dbReference type="InterPro" id="IPR036005">
    <property type="entry name" value="Creatinase/aminopeptidase-like"/>
</dbReference>
<comment type="function">
    <text evidence="1 6">Removes the N-terminal methionine from nascent proteins. The N-terminal methionine is often cleaved when the second residue in the primary sequence is small and uncharged (Met-Ala-, Cys, Gly, Pro, Ser, Thr, or Val). Requires deformylation of the N(alpha)-formylated initiator methionine before it can be hydrolyzed.</text>
</comment>
<dbReference type="CDD" id="cd01086">
    <property type="entry name" value="MetAP1"/>
    <property type="match status" value="1"/>
</dbReference>
<dbReference type="AlphaFoldDB" id="A0A9D1D2J0"/>
<evidence type="ECO:0000313" key="9">
    <source>
        <dbReference type="EMBL" id="HIR01159.1"/>
    </source>
</evidence>
<feature type="binding site" evidence="6">
    <location>
        <position position="170"/>
    </location>
    <ligand>
        <name>a divalent metal cation</name>
        <dbReference type="ChEBI" id="CHEBI:60240"/>
        <label>2</label>
        <note>catalytic</note>
    </ligand>
</feature>
<evidence type="ECO:0000256" key="6">
    <source>
        <dbReference type="HAMAP-Rule" id="MF_01974"/>
    </source>
</evidence>
<feature type="binding site" evidence="6">
    <location>
        <position position="96"/>
    </location>
    <ligand>
        <name>a divalent metal cation</name>
        <dbReference type="ChEBI" id="CHEBI:60240"/>
        <label>1</label>
    </ligand>
</feature>
<dbReference type="PANTHER" id="PTHR43330">
    <property type="entry name" value="METHIONINE AMINOPEPTIDASE"/>
    <property type="match status" value="1"/>
</dbReference>
<dbReference type="InterPro" id="IPR002467">
    <property type="entry name" value="Pept_M24A_MAP1"/>
</dbReference>
<dbReference type="Gene3D" id="3.90.230.10">
    <property type="entry name" value="Creatinase/methionine aminopeptidase superfamily"/>
    <property type="match status" value="1"/>
</dbReference>
<name>A0A9D1D2J0_9ACTN</name>
<evidence type="ECO:0000256" key="4">
    <source>
        <dbReference type="ARBA" id="ARBA00022723"/>
    </source>
</evidence>
<comment type="catalytic activity">
    <reaction evidence="6 7">
        <text>Release of N-terminal amino acids, preferentially methionine, from peptides and arylamides.</text>
        <dbReference type="EC" id="3.4.11.18"/>
    </reaction>
</comment>
<dbReference type="EMBL" id="DVGB01000034">
    <property type="protein sequence ID" value="HIR01159.1"/>
    <property type="molecule type" value="Genomic_DNA"/>
</dbReference>